<dbReference type="Gene3D" id="3.90.45.10">
    <property type="entry name" value="Peptide deformylase"/>
    <property type="match status" value="1"/>
</dbReference>
<dbReference type="NCBIfam" id="TIGR00079">
    <property type="entry name" value="pept_deformyl"/>
    <property type="match status" value="1"/>
</dbReference>
<keyword evidence="3" id="KW-0378">Hydrolase</keyword>
<sequence length="165" mass="18422">MTVQPIVFFPDQRLRQVAAPVVAFDKSLHDLSIDLLDTLRAAPGIGITGPHIGINLRVVVLDLPTSDAPEFYVNPEITWLSDDKVQNEEGSISMPEISAPVERPTSIKIRYADLHGNIHEGEAAGLRSVCLQHEIDQLNGIFWLQRLSSLRRNRLIARYKKLGHA</sequence>
<dbReference type="Pfam" id="PF01327">
    <property type="entry name" value="Pep_deformylase"/>
    <property type="match status" value="1"/>
</dbReference>
<dbReference type="AlphaFoldDB" id="A0A0U5BJM2"/>
<dbReference type="STRING" id="431306.AGA_1729"/>
<comment type="similarity">
    <text evidence="1 2">Belongs to the polypeptide deformylase family.</text>
</comment>
<dbReference type="Proteomes" id="UP000068250">
    <property type="component" value="Chromosome I"/>
</dbReference>
<dbReference type="InterPro" id="IPR036821">
    <property type="entry name" value="Peptide_deformylase_sf"/>
</dbReference>
<evidence type="ECO:0000313" key="6">
    <source>
        <dbReference type="Proteomes" id="UP000657200"/>
    </source>
</evidence>
<dbReference type="InterPro" id="IPR023635">
    <property type="entry name" value="Peptide_deformylase"/>
</dbReference>
<dbReference type="PIRSF" id="PIRSF004749">
    <property type="entry name" value="Pep_def"/>
    <property type="match status" value="1"/>
</dbReference>
<feature type="active site" evidence="2">
    <location>
        <position position="134"/>
    </location>
</feature>
<evidence type="ECO:0000256" key="2">
    <source>
        <dbReference type="HAMAP-Rule" id="MF_00163"/>
    </source>
</evidence>
<dbReference type="GO" id="GO:0042586">
    <property type="term" value="F:peptide deformylase activity"/>
    <property type="evidence" value="ECO:0007669"/>
    <property type="project" value="InterPro"/>
</dbReference>
<evidence type="ECO:0000256" key="1">
    <source>
        <dbReference type="ARBA" id="ARBA00010759"/>
    </source>
</evidence>
<dbReference type="Proteomes" id="UP000657200">
    <property type="component" value="Unassembled WGS sequence"/>
</dbReference>
<comment type="caution">
    <text evidence="2">Lacks conserved residue(s) required for the propagation of feature annotation.</text>
</comment>
<evidence type="ECO:0000313" key="4">
    <source>
        <dbReference type="EMBL" id="NHO38148.1"/>
    </source>
</evidence>
<dbReference type="OrthoDB" id="9804313at2"/>
<dbReference type="HAMAP" id="MF_00163">
    <property type="entry name" value="Pep_deformylase"/>
    <property type="match status" value="1"/>
</dbReference>
<dbReference type="CDD" id="cd00487">
    <property type="entry name" value="Pep_deformylase"/>
    <property type="match status" value="1"/>
</dbReference>
<protein>
    <recommendedName>
        <fullName evidence="2">Peptide deformylase-like</fullName>
    </recommendedName>
    <alternativeName>
        <fullName evidence="2">Polypeptide deformylase-like</fullName>
    </alternativeName>
</protein>
<dbReference type="PATRIC" id="fig|431306.5.peg.1766"/>
<reference evidence="4 6" key="3">
    <citation type="journal article" date="2020" name="Int. J. Syst. Evol. Microbiol.">
        <title>Novel acetic acid bacteria from cider fermentations: Acetobacter conturbans sp. nov. and Acetobacter fallax sp. nov.</title>
        <authorList>
            <person name="Sombolestani A.S."/>
            <person name="Cleenwerck I."/>
            <person name="Cnockaert M."/>
            <person name="Borremans W."/>
            <person name="Wieme A.D."/>
            <person name="De Vuyst L."/>
            <person name="Vandamme P."/>
        </authorList>
    </citation>
    <scope>NUCLEOTIDE SEQUENCE [LARGE SCALE GENOMIC DNA]</scope>
    <source>
        <strain evidence="4 6">LMG 23848</strain>
    </source>
</reference>
<evidence type="ECO:0000313" key="5">
    <source>
        <dbReference type="Proteomes" id="UP000068250"/>
    </source>
</evidence>
<reference evidence="3" key="2">
    <citation type="submission" date="2014-09" db="EMBL/GenBank/DDBJ databases">
        <authorList>
            <person name="Magalhaes I.L.F."/>
            <person name="Oliveira U."/>
            <person name="Santos F.R."/>
            <person name="Vidigal T.H.D.A."/>
            <person name="Brescovit A.D."/>
            <person name="Santos A.J."/>
        </authorList>
    </citation>
    <scope>NUCLEOTIDE SEQUENCE</scope>
    <source>
        <strain evidence="3">LMG 23848T</strain>
    </source>
</reference>
<dbReference type="PANTHER" id="PTHR10458:SF22">
    <property type="entry name" value="PEPTIDE DEFORMYLASE"/>
    <property type="match status" value="1"/>
</dbReference>
<gene>
    <name evidence="3" type="primary">def</name>
    <name evidence="3" type="ORF">AGA_1729</name>
    <name evidence="4" type="ORF">GOB80_00365</name>
</gene>
<dbReference type="PRINTS" id="PR01576">
    <property type="entry name" value="PDEFORMYLASE"/>
</dbReference>
<dbReference type="NCBIfam" id="NF001159">
    <property type="entry name" value="PRK00150.1-3"/>
    <property type="match status" value="1"/>
</dbReference>
<dbReference type="EMBL" id="WOTE01000001">
    <property type="protein sequence ID" value="NHO38148.1"/>
    <property type="molecule type" value="Genomic_DNA"/>
</dbReference>
<proteinExistence type="inferred from homology"/>
<dbReference type="PANTHER" id="PTHR10458">
    <property type="entry name" value="PEPTIDE DEFORMYLASE"/>
    <property type="match status" value="1"/>
</dbReference>
<evidence type="ECO:0000313" key="3">
    <source>
        <dbReference type="EMBL" id="CEF55998.1"/>
    </source>
</evidence>
<dbReference type="EMBL" id="LN609302">
    <property type="protein sequence ID" value="CEF55998.1"/>
    <property type="molecule type" value="Genomic_DNA"/>
</dbReference>
<organism evidence="3 5">
    <name type="scientific">Acetobacter ghanensis</name>
    <dbReference type="NCBI Taxonomy" id="431306"/>
    <lineage>
        <taxon>Bacteria</taxon>
        <taxon>Pseudomonadati</taxon>
        <taxon>Pseudomonadota</taxon>
        <taxon>Alphaproteobacteria</taxon>
        <taxon>Acetobacterales</taxon>
        <taxon>Acetobacteraceae</taxon>
        <taxon>Acetobacter</taxon>
    </lineage>
</organism>
<reference evidence="5" key="1">
    <citation type="submission" date="2014-09" db="EMBL/GenBank/DDBJ databases">
        <authorList>
            <person name="Illeghems K.G."/>
        </authorList>
    </citation>
    <scope>NUCLEOTIDE SEQUENCE [LARGE SCALE GENOMIC DNA]</scope>
    <source>
        <strain evidence="5">LMG 23848T</strain>
    </source>
</reference>
<accession>A0A0U5BJM2</accession>
<name>A0A0U5BJM2_9PROT</name>
<dbReference type="NCBIfam" id="NF009484">
    <property type="entry name" value="PRK12846.1-5"/>
    <property type="match status" value="1"/>
</dbReference>
<dbReference type="SUPFAM" id="SSF56420">
    <property type="entry name" value="Peptide deformylase"/>
    <property type="match status" value="1"/>
</dbReference>
<keyword evidence="6" id="KW-1185">Reference proteome</keyword>
<dbReference type="RefSeq" id="WP_059023790.1">
    <property type="nucleotide sequence ID" value="NZ_LN609302.1"/>
</dbReference>